<name>A0A914RKF4_PAREQ</name>
<keyword evidence="1" id="KW-1185">Reference proteome</keyword>
<dbReference type="SUPFAM" id="SSF55920">
    <property type="entry name" value="Creatinase/aminopeptidase"/>
    <property type="match status" value="1"/>
</dbReference>
<dbReference type="WBParaSite" id="PEQ_0000232701-mRNA-1">
    <property type="protein sequence ID" value="PEQ_0000232701-mRNA-1"/>
    <property type="gene ID" value="PEQ_0000232701"/>
</dbReference>
<protein>
    <submittedName>
        <fullName evidence="2">Methionine aminopeptidase</fullName>
    </submittedName>
</protein>
<evidence type="ECO:0000313" key="1">
    <source>
        <dbReference type="Proteomes" id="UP000887564"/>
    </source>
</evidence>
<evidence type="ECO:0000313" key="2">
    <source>
        <dbReference type="WBParaSite" id="PEQ_0000232701-mRNA-1"/>
    </source>
</evidence>
<dbReference type="Proteomes" id="UP000887564">
    <property type="component" value="Unplaced"/>
</dbReference>
<organism evidence="1 2">
    <name type="scientific">Parascaris equorum</name>
    <name type="common">Equine roundworm</name>
    <dbReference type="NCBI Taxonomy" id="6256"/>
    <lineage>
        <taxon>Eukaryota</taxon>
        <taxon>Metazoa</taxon>
        <taxon>Ecdysozoa</taxon>
        <taxon>Nematoda</taxon>
        <taxon>Chromadorea</taxon>
        <taxon>Rhabditida</taxon>
        <taxon>Spirurina</taxon>
        <taxon>Ascaridomorpha</taxon>
        <taxon>Ascaridoidea</taxon>
        <taxon>Ascarididae</taxon>
        <taxon>Parascaris</taxon>
    </lineage>
</organism>
<accession>A0A914RKF4</accession>
<sequence length="141" mass="16391">MRYFLIRRFFTERINANTAKIWPVDGKRSAQFEHTLLVTETGCDILTARGSGRPWFMDQLEDSYTSQFVAHVHMLKLRPFTLEFHRVVEKSEFSLLNRGNFGSSSELEDKSLERVLDVFKVDTDRLEVQQTLLLGEVGPHL</sequence>
<proteinExistence type="predicted"/>
<reference evidence="2" key="1">
    <citation type="submission" date="2022-11" db="UniProtKB">
        <authorList>
            <consortium name="WormBaseParasite"/>
        </authorList>
    </citation>
    <scope>IDENTIFICATION</scope>
</reference>
<dbReference type="InterPro" id="IPR036005">
    <property type="entry name" value="Creatinase/aminopeptidase-like"/>
</dbReference>
<dbReference type="Gene3D" id="3.90.230.10">
    <property type="entry name" value="Creatinase/methionine aminopeptidase superfamily"/>
    <property type="match status" value="1"/>
</dbReference>
<dbReference type="AlphaFoldDB" id="A0A914RKF4"/>